<dbReference type="Proteomes" id="UP000245119">
    <property type="component" value="Linkage Group LG1"/>
</dbReference>
<evidence type="ECO:0000256" key="5">
    <source>
        <dbReference type="ARBA" id="ARBA00023136"/>
    </source>
</evidence>
<feature type="transmembrane region" description="Helical" evidence="6">
    <location>
        <begin position="169"/>
        <end position="192"/>
    </location>
</feature>
<evidence type="ECO:0000256" key="4">
    <source>
        <dbReference type="ARBA" id="ARBA00022989"/>
    </source>
</evidence>
<dbReference type="AlphaFoldDB" id="A0A2T7PWA9"/>
<dbReference type="EMBL" id="PZQS01000001">
    <property type="protein sequence ID" value="PVD37677.1"/>
    <property type="molecule type" value="Genomic_DNA"/>
</dbReference>
<evidence type="ECO:0000256" key="1">
    <source>
        <dbReference type="ARBA" id="ARBA00004141"/>
    </source>
</evidence>
<evidence type="ECO:0008006" key="9">
    <source>
        <dbReference type="Google" id="ProtNLM"/>
    </source>
</evidence>
<comment type="caution">
    <text evidence="7">The sequence shown here is derived from an EMBL/GenBank/DDBJ whole genome shotgun (WGS) entry which is preliminary data.</text>
</comment>
<feature type="transmembrane region" description="Helical" evidence="6">
    <location>
        <begin position="284"/>
        <end position="303"/>
    </location>
</feature>
<feature type="transmembrane region" description="Helical" evidence="6">
    <location>
        <begin position="125"/>
        <end position="148"/>
    </location>
</feature>
<dbReference type="GO" id="GO:0016020">
    <property type="term" value="C:membrane"/>
    <property type="evidence" value="ECO:0007669"/>
    <property type="project" value="UniProtKB-SubCell"/>
</dbReference>
<evidence type="ECO:0000256" key="2">
    <source>
        <dbReference type="ARBA" id="ARBA00009172"/>
    </source>
</evidence>
<accession>A0A2T7PWA9</accession>
<keyword evidence="8" id="KW-1185">Reference proteome</keyword>
<feature type="transmembrane region" description="Helical" evidence="6">
    <location>
        <begin position="40"/>
        <end position="58"/>
    </location>
</feature>
<keyword evidence="5 6" id="KW-0472">Membrane</keyword>
<feature type="transmembrane region" description="Helical" evidence="6">
    <location>
        <begin position="70"/>
        <end position="90"/>
    </location>
</feature>
<evidence type="ECO:0000313" key="8">
    <source>
        <dbReference type="Proteomes" id="UP000245119"/>
    </source>
</evidence>
<feature type="transmembrane region" description="Helical" evidence="6">
    <location>
        <begin position="229"/>
        <end position="252"/>
    </location>
</feature>
<keyword evidence="3 6" id="KW-0812">Transmembrane</keyword>
<dbReference type="InterPro" id="IPR036259">
    <property type="entry name" value="MFS_trans_sf"/>
</dbReference>
<feature type="transmembrane region" description="Helical" evidence="6">
    <location>
        <begin position="348"/>
        <end position="368"/>
    </location>
</feature>
<sequence length="504" mass="54209">MDETQAVNNGASPASRKLTSSDQYLEHAQKAPQVQRPVRTCAVVSLSFLFVYTANLAIQNLQSSLNQAEGLGITSLAALYGAIIVCGTMSPLVIRLLGAKRTLLLAWVFHALYTLSNFYPTFPTLLTSSLLLGAIAGPMWTAQGLFISESGLAYAQSHQMEPHEALSKFSGIFFACYEATQITGSLITSLVLMRGNYSEVNNTGRICGAGVCPGQVTNSTQIEQPEQSLVYLLLGIFLACNILGLALTAAILPGLDKRLETSAGENTLGSSVTSCLSMMLVPRMLLLLPFFMAQAMNSGLLFAEYTQAFISCSVGIQWVGYVMASFGVLTAAQALGLNFLARYIGRQLLFPAAALADMSVAVAMLLWNPVGADVGLFFILPTVSGFAEGIFQAQFYCYTLVTLPLTSPGNDTLCLWTSAKQVLLDLWQDAGDGVVEPGPNAGHEDAAQKAKDKDLPMLDFTRKHAKDRLQWSFEEDQKRINVFWATVTPGSGDTSASNIAQQRG</sequence>
<protein>
    <recommendedName>
        <fullName evidence="9">Protein unc-93 homolog A</fullName>
    </recommendedName>
</protein>
<reference evidence="7 8" key="1">
    <citation type="submission" date="2018-04" db="EMBL/GenBank/DDBJ databases">
        <title>The genome of golden apple snail Pomacea canaliculata provides insight into stress tolerance and invasive adaptation.</title>
        <authorList>
            <person name="Liu C."/>
            <person name="Liu B."/>
            <person name="Ren Y."/>
            <person name="Zhang Y."/>
            <person name="Wang H."/>
            <person name="Li S."/>
            <person name="Jiang F."/>
            <person name="Yin L."/>
            <person name="Zhang G."/>
            <person name="Qian W."/>
            <person name="Fan W."/>
        </authorList>
    </citation>
    <scope>NUCLEOTIDE SEQUENCE [LARGE SCALE GENOMIC DNA]</scope>
    <source>
        <strain evidence="7">SZHN2017</strain>
        <tissue evidence="7">Muscle</tissue>
    </source>
</reference>
<comment type="subcellular location">
    <subcellularLocation>
        <location evidence="1">Membrane</location>
        <topology evidence="1">Multi-pass membrane protein</topology>
    </subcellularLocation>
</comment>
<proteinExistence type="inferred from homology"/>
<gene>
    <name evidence="7" type="ORF">C0Q70_00276</name>
</gene>
<feature type="transmembrane region" description="Helical" evidence="6">
    <location>
        <begin position="318"/>
        <end position="341"/>
    </location>
</feature>
<organism evidence="7 8">
    <name type="scientific">Pomacea canaliculata</name>
    <name type="common">Golden apple snail</name>
    <dbReference type="NCBI Taxonomy" id="400727"/>
    <lineage>
        <taxon>Eukaryota</taxon>
        <taxon>Metazoa</taxon>
        <taxon>Spiralia</taxon>
        <taxon>Lophotrochozoa</taxon>
        <taxon>Mollusca</taxon>
        <taxon>Gastropoda</taxon>
        <taxon>Caenogastropoda</taxon>
        <taxon>Architaenioglossa</taxon>
        <taxon>Ampullarioidea</taxon>
        <taxon>Ampullariidae</taxon>
        <taxon>Pomacea</taxon>
    </lineage>
</organism>
<dbReference type="PANTHER" id="PTHR19444">
    <property type="entry name" value="UNC-93 RELATED"/>
    <property type="match status" value="1"/>
</dbReference>
<evidence type="ECO:0000313" key="7">
    <source>
        <dbReference type="EMBL" id="PVD37677.1"/>
    </source>
</evidence>
<evidence type="ECO:0000256" key="6">
    <source>
        <dbReference type="SAM" id="Phobius"/>
    </source>
</evidence>
<feature type="transmembrane region" description="Helical" evidence="6">
    <location>
        <begin position="374"/>
        <end position="391"/>
    </location>
</feature>
<evidence type="ECO:0000256" key="3">
    <source>
        <dbReference type="ARBA" id="ARBA00022692"/>
    </source>
</evidence>
<dbReference type="Pfam" id="PF05978">
    <property type="entry name" value="UNC-93"/>
    <property type="match status" value="1"/>
</dbReference>
<keyword evidence="4 6" id="KW-1133">Transmembrane helix</keyword>
<dbReference type="OrthoDB" id="78663at2759"/>
<comment type="similarity">
    <text evidence="2">Belongs to the unc-93 family.</text>
</comment>
<dbReference type="PANTHER" id="PTHR19444:SF13">
    <property type="entry name" value="PROTEIN UNC-93 HOMOLOG A"/>
    <property type="match status" value="1"/>
</dbReference>
<dbReference type="InterPro" id="IPR051951">
    <property type="entry name" value="UNC-93_regulatory"/>
</dbReference>
<dbReference type="InterPro" id="IPR010291">
    <property type="entry name" value="Ion_channel_UNC-93"/>
</dbReference>
<name>A0A2T7PWA9_POMCA</name>
<dbReference type="SUPFAM" id="SSF103473">
    <property type="entry name" value="MFS general substrate transporter"/>
    <property type="match status" value="1"/>
</dbReference>